<dbReference type="Proteomes" id="UP000429181">
    <property type="component" value="Chromosome 23"/>
</dbReference>
<dbReference type="Pfam" id="PF04826">
    <property type="entry name" value="Arm_2"/>
    <property type="match status" value="1"/>
</dbReference>
<dbReference type="PANTHER" id="PTHR47144">
    <property type="entry name" value="ARMADILLO REPEAT-CONTAINING PROTEIN 12"/>
    <property type="match status" value="1"/>
</dbReference>
<dbReference type="GO" id="GO:0120317">
    <property type="term" value="P:sperm mitochondrial sheath assembly"/>
    <property type="evidence" value="ECO:0007669"/>
    <property type="project" value="Ensembl"/>
</dbReference>
<dbReference type="SUPFAM" id="SSF48371">
    <property type="entry name" value="ARM repeat"/>
    <property type="match status" value="1"/>
</dbReference>
<evidence type="ECO:0000313" key="4">
    <source>
        <dbReference type="Proteomes" id="UP000429181"/>
    </source>
</evidence>
<evidence type="ECO:0000313" key="3">
    <source>
        <dbReference type="Ensembl" id="ENSBIXP00005006064.1"/>
    </source>
</evidence>
<dbReference type="AlphaFoldDB" id="A0A4W2FKY8"/>
<dbReference type="GO" id="GO:0030307">
    <property type="term" value="P:positive regulation of cell growth"/>
    <property type="evidence" value="ECO:0007669"/>
    <property type="project" value="Ensembl"/>
</dbReference>
<reference evidence="3 4" key="1">
    <citation type="submission" date="2018-11" db="EMBL/GenBank/DDBJ databases">
        <title>Haplotype-resolved cattle genomes.</title>
        <authorList>
            <person name="Low W.Y."/>
            <person name="Tearle R."/>
            <person name="Bickhart D.M."/>
            <person name="Rosen B.D."/>
            <person name="Koren S."/>
            <person name="Rhie A."/>
            <person name="Hiendleder S."/>
            <person name="Phillippy A.M."/>
            <person name="Smith T.P.L."/>
            <person name="Williams J.L."/>
        </authorList>
    </citation>
    <scope>NUCLEOTIDE SEQUENCE [LARGE SCALE GENOMIC DNA]</scope>
</reference>
<dbReference type="Gene3D" id="1.25.10.10">
    <property type="entry name" value="Leucine-rich Repeat Variant"/>
    <property type="match status" value="1"/>
</dbReference>
<dbReference type="InterPro" id="IPR016024">
    <property type="entry name" value="ARM-type_fold"/>
</dbReference>
<dbReference type="InterPro" id="IPR006911">
    <property type="entry name" value="ARM-rpt_dom"/>
</dbReference>
<organism evidence="3 4">
    <name type="scientific">Bos indicus x Bos taurus</name>
    <name type="common">Hybrid cattle</name>
    <dbReference type="NCBI Taxonomy" id="30522"/>
    <lineage>
        <taxon>Eukaryota</taxon>
        <taxon>Metazoa</taxon>
        <taxon>Chordata</taxon>
        <taxon>Craniata</taxon>
        <taxon>Vertebrata</taxon>
        <taxon>Euteleostomi</taxon>
        <taxon>Mammalia</taxon>
        <taxon>Eutheria</taxon>
        <taxon>Laurasiatheria</taxon>
        <taxon>Artiodactyla</taxon>
        <taxon>Ruminantia</taxon>
        <taxon>Pecora</taxon>
        <taxon>Bovidae</taxon>
        <taxon>Bovinae</taxon>
        <taxon>Bos</taxon>
    </lineage>
</organism>
<dbReference type="GO" id="GO:0005634">
    <property type="term" value="C:nucleus"/>
    <property type="evidence" value="ECO:0007669"/>
    <property type="project" value="Ensembl"/>
</dbReference>
<gene>
    <name evidence="3" type="primary">ARMC12</name>
</gene>
<accession>A0A4W2FKY8</accession>
<dbReference type="PANTHER" id="PTHR47144:SF1">
    <property type="entry name" value="ARMADILLO REPEAT-CONTAINING PROTEIN 12"/>
    <property type="match status" value="1"/>
</dbReference>
<dbReference type="Ensembl" id="ENSBIXT00005005118.1">
    <property type="protein sequence ID" value="ENSBIXP00005006064.1"/>
    <property type="gene ID" value="ENSBIXG00005011622.1"/>
</dbReference>
<sequence>MSCICQRPRQMDIRKGVVSLATGAGAVYLLYKAIKAGIKCQPPFCSASPICIARLAIERERHGRDSGELRRLLNSLECKQDPYTRSMILHSITRCVYLLESEASACTNDDITLVGSMLDDKDNSVKIQALNTLKAFSGIRKFRLKIQEHSIKVLELISTIWDSELHIAGLRLLNNFPLPDFVHPQLRRVMPALMEILQSDYILAQVPEDGGPGPDPLPGPGTTPRGRSRDSCHPCSGPSAFSRVALCSVQVQAIRLLSSLAQKNDLLYDILNCQVHCNFLNLFQSTQPGSLLFEVLVFAERLSEGRSSPHYRAVKWHYNEQSLHEALFGDDSRLADRLLALVIHPEEDVQIQACKVIVSLQCPQDVGIRPSCPPSHSCFNNGE</sequence>
<dbReference type="GeneTree" id="ENSGT00390000003856"/>
<proteinExistence type="predicted"/>
<feature type="region of interest" description="Disordered" evidence="1">
    <location>
        <begin position="208"/>
        <end position="234"/>
    </location>
</feature>
<name>A0A4W2FKY8_BOBOX</name>
<reference evidence="3" key="2">
    <citation type="submission" date="2025-08" db="UniProtKB">
        <authorList>
            <consortium name="Ensembl"/>
        </authorList>
    </citation>
    <scope>IDENTIFICATION</scope>
</reference>
<feature type="domain" description="Armadillo repeat-containing" evidence="2">
    <location>
        <begin position="66"/>
        <end position="198"/>
    </location>
</feature>
<dbReference type="InterPro" id="IPR011989">
    <property type="entry name" value="ARM-like"/>
</dbReference>
<evidence type="ECO:0000256" key="1">
    <source>
        <dbReference type="SAM" id="MobiDB-lite"/>
    </source>
</evidence>
<dbReference type="InterPro" id="IPR042834">
    <property type="entry name" value="Armc12"/>
</dbReference>
<protein>
    <submittedName>
        <fullName evidence="3">Armadillo repeat containing 12</fullName>
    </submittedName>
</protein>
<evidence type="ECO:0000259" key="2">
    <source>
        <dbReference type="Pfam" id="PF04826"/>
    </source>
</evidence>